<dbReference type="InterPro" id="IPR039498">
    <property type="entry name" value="NTP_transf_5"/>
</dbReference>
<proteinExistence type="predicted"/>
<dbReference type="STRING" id="1189325.SAMN04488119_104203"/>
<dbReference type="AlphaFoldDB" id="A0A1M7T5R1"/>
<dbReference type="RefSeq" id="WP_072747156.1">
    <property type="nucleotide sequence ID" value="NZ_FOHL01000004.1"/>
</dbReference>
<sequence length="353" mass="37149">MRDRREAEAAARDLAAMLRVWDDEAAGRSLAPARLSGTLAPMLAMAERNRVGWAACRGVALAVPAMAPLLAPAQAAREAHARLVFAQLAEAGAALARAGVRATALKGAAFLAAGGAPAPWREMVDLDLLVAPRDLAAAVRALRAAGWRADEAAFVSGGDYHFPAMFPESGLGATIELHVRLGWDAGALLDPAAVAARASASALEGLATPAPEDRLAHLVRHAMIADRGLARGALPLRGALDWRRLNGAAHAQALATRFEAAGQGASLRAWQAAMALIWDEPAPPDRAARAWARRALDSLADPEAAARRAARDAMGAPLRALASPERRAHLLRALTNPARVARFVRGLRRRPED</sequence>
<dbReference type="Proteomes" id="UP000184066">
    <property type="component" value="Unassembled WGS sequence"/>
</dbReference>
<protein>
    <submittedName>
        <fullName evidence="1">Uncharacterized nucleotidyltransferase</fullName>
    </submittedName>
</protein>
<keyword evidence="2" id="KW-1185">Reference proteome</keyword>
<name>A0A1M7T5R1_9RHOB</name>
<accession>A0A1M7T5R1</accession>
<keyword evidence="1" id="KW-0808">Transferase</keyword>
<reference evidence="1 2" key="1">
    <citation type="submission" date="2016-12" db="EMBL/GenBank/DDBJ databases">
        <authorList>
            <person name="Song W.-J."/>
            <person name="Kurnit D.M."/>
        </authorList>
    </citation>
    <scope>NUCLEOTIDE SEQUENCE [LARGE SCALE GENOMIC DNA]</scope>
    <source>
        <strain evidence="1 2">CGMCC 1.10808</strain>
    </source>
</reference>
<evidence type="ECO:0000313" key="2">
    <source>
        <dbReference type="Proteomes" id="UP000184066"/>
    </source>
</evidence>
<dbReference type="EMBL" id="FRDL01000004">
    <property type="protein sequence ID" value="SHN66054.1"/>
    <property type="molecule type" value="Genomic_DNA"/>
</dbReference>
<dbReference type="Pfam" id="PF14907">
    <property type="entry name" value="NTP_transf_5"/>
    <property type="match status" value="1"/>
</dbReference>
<gene>
    <name evidence="1" type="ORF">SAMN05216200_104203</name>
</gene>
<dbReference type="GO" id="GO:0016740">
    <property type="term" value="F:transferase activity"/>
    <property type="evidence" value="ECO:0007669"/>
    <property type="project" value="UniProtKB-KW"/>
</dbReference>
<evidence type="ECO:0000313" key="1">
    <source>
        <dbReference type="EMBL" id="SHN66054.1"/>
    </source>
</evidence>
<organism evidence="1 2">
    <name type="scientific">Oceanicella actignis</name>
    <dbReference type="NCBI Taxonomy" id="1189325"/>
    <lineage>
        <taxon>Bacteria</taxon>
        <taxon>Pseudomonadati</taxon>
        <taxon>Pseudomonadota</taxon>
        <taxon>Alphaproteobacteria</taxon>
        <taxon>Rhodobacterales</taxon>
        <taxon>Paracoccaceae</taxon>
        <taxon>Oceanicella</taxon>
    </lineage>
</organism>